<sequence>MDDSSTRGGGLLPRRSAIEREDPSIWNQELAPPKPSNEELSAKGASSVDSMPEGDGCLDDTNDKSDQFPEEGENVKELA</sequence>
<reference evidence="2 3" key="1">
    <citation type="submission" date="2019-01" db="EMBL/GenBank/DDBJ databases">
        <title>Sequencing of cultivated peanut Arachis hypogaea provides insights into genome evolution and oil improvement.</title>
        <authorList>
            <person name="Chen X."/>
        </authorList>
    </citation>
    <scope>NUCLEOTIDE SEQUENCE [LARGE SCALE GENOMIC DNA]</scope>
    <source>
        <strain evidence="3">cv. Fuhuasheng</strain>
        <tissue evidence="2">Leaves</tissue>
    </source>
</reference>
<dbReference type="Proteomes" id="UP000289738">
    <property type="component" value="Chromosome A10"/>
</dbReference>
<evidence type="ECO:0000256" key="1">
    <source>
        <dbReference type="SAM" id="MobiDB-lite"/>
    </source>
</evidence>
<feature type="compositionally biased region" description="Basic and acidic residues" evidence="1">
    <location>
        <begin position="61"/>
        <end position="79"/>
    </location>
</feature>
<dbReference type="AlphaFoldDB" id="A0A445B9A9"/>
<dbReference type="EMBL" id="SDMP01000010">
    <property type="protein sequence ID" value="RYR35249.1"/>
    <property type="molecule type" value="Genomic_DNA"/>
</dbReference>
<comment type="caution">
    <text evidence="2">The sequence shown here is derived from an EMBL/GenBank/DDBJ whole genome shotgun (WGS) entry which is preliminary data.</text>
</comment>
<organism evidence="2 3">
    <name type="scientific">Arachis hypogaea</name>
    <name type="common">Peanut</name>
    <dbReference type="NCBI Taxonomy" id="3818"/>
    <lineage>
        <taxon>Eukaryota</taxon>
        <taxon>Viridiplantae</taxon>
        <taxon>Streptophyta</taxon>
        <taxon>Embryophyta</taxon>
        <taxon>Tracheophyta</taxon>
        <taxon>Spermatophyta</taxon>
        <taxon>Magnoliopsida</taxon>
        <taxon>eudicotyledons</taxon>
        <taxon>Gunneridae</taxon>
        <taxon>Pentapetalae</taxon>
        <taxon>rosids</taxon>
        <taxon>fabids</taxon>
        <taxon>Fabales</taxon>
        <taxon>Fabaceae</taxon>
        <taxon>Papilionoideae</taxon>
        <taxon>50 kb inversion clade</taxon>
        <taxon>dalbergioids sensu lato</taxon>
        <taxon>Dalbergieae</taxon>
        <taxon>Pterocarpus clade</taxon>
        <taxon>Arachis</taxon>
    </lineage>
</organism>
<evidence type="ECO:0000313" key="3">
    <source>
        <dbReference type="Proteomes" id="UP000289738"/>
    </source>
</evidence>
<name>A0A445B9A9_ARAHY</name>
<protein>
    <submittedName>
        <fullName evidence="2">Uncharacterized protein</fullName>
    </submittedName>
</protein>
<keyword evidence="3" id="KW-1185">Reference proteome</keyword>
<feature type="region of interest" description="Disordered" evidence="1">
    <location>
        <begin position="1"/>
        <end position="79"/>
    </location>
</feature>
<accession>A0A445B9A9</accession>
<evidence type="ECO:0000313" key="2">
    <source>
        <dbReference type="EMBL" id="RYR35249.1"/>
    </source>
</evidence>
<proteinExistence type="predicted"/>
<gene>
    <name evidence="2" type="ORF">Ahy_A10g050395</name>
</gene>